<dbReference type="EMBL" id="WHOA01000141">
    <property type="protein sequence ID" value="NOU73784.1"/>
    <property type="molecule type" value="Genomic_DNA"/>
</dbReference>
<keyword evidence="2" id="KW-1185">Reference proteome</keyword>
<evidence type="ECO:0000313" key="2">
    <source>
        <dbReference type="Proteomes" id="UP000616779"/>
    </source>
</evidence>
<gene>
    <name evidence="1" type="ORF">GC098_20665</name>
</gene>
<name>A0ABX1XZJ7_9BACL</name>
<organism evidence="1 2">
    <name type="scientific">Paenibacillus phytorum</name>
    <dbReference type="NCBI Taxonomy" id="2654977"/>
    <lineage>
        <taxon>Bacteria</taxon>
        <taxon>Bacillati</taxon>
        <taxon>Bacillota</taxon>
        <taxon>Bacilli</taxon>
        <taxon>Bacillales</taxon>
        <taxon>Paenibacillaceae</taxon>
        <taxon>Paenibacillus</taxon>
    </lineage>
</organism>
<proteinExistence type="predicted"/>
<evidence type="ECO:0000313" key="1">
    <source>
        <dbReference type="EMBL" id="NOU73784.1"/>
    </source>
</evidence>
<dbReference type="InterPro" id="IPR051082">
    <property type="entry name" value="Pentapeptide-BTB/POZ_domain"/>
</dbReference>
<dbReference type="RefSeq" id="WP_171645199.1">
    <property type="nucleotide sequence ID" value="NZ_WHOA01000141.1"/>
</dbReference>
<reference evidence="1 2" key="1">
    <citation type="submission" date="2019-10" db="EMBL/GenBank/DDBJ databases">
        <title>Description of Paenibacillus terrestris sp. nov.</title>
        <authorList>
            <person name="Carlier A."/>
            <person name="Qi S."/>
        </authorList>
    </citation>
    <scope>NUCLEOTIDE SEQUENCE [LARGE SCALE GENOMIC DNA]</scope>
    <source>
        <strain evidence="1 2">LMG 31458</strain>
    </source>
</reference>
<dbReference type="SUPFAM" id="SSF141571">
    <property type="entry name" value="Pentapeptide repeat-like"/>
    <property type="match status" value="1"/>
</dbReference>
<dbReference type="PANTHER" id="PTHR14136">
    <property type="entry name" value="BTB_POZ DOMAIN-CONTAINING PROTEIN KCTD9"/>
    <property type="match status" value="1"/>
</dbReference>
<dbReference type="PANTHER" id="PTHR14136:SF17">
    <property type="entry name" value="BTB_POZ DOMAIN-CONTAINING PROTEIN KCTD9"/>
    <property type="match status" value="1"/>
</dbReference>
<dbReference type="InterPro" id="IPR001646">
    <property type="entry name" value="5peptide_repeat"/>
</dbReference>
<accession>A0ABX1XZJ7</accession>
<dbReference type="Pfam" id="PF13599">
    <property type="entry name" value="Pentapeptide_4"/>
    <property type="match status" value="1"/>
</dbReference>
<dbReference type="Proteomes" id="UP000616779">
    <property type="component" value="Unassembled WGS sequence"/>
</dbReference>
<comment type="caution">
    <text evidence="1">The sequence shown here is derived from an EMBL/GenBank/DDBJ whole genome shotgun (WGS) entry which is preliminary data.</text>
</comment>
<dbReference type="Gene3D" id="2.160.20.80">
    <property type="entry name" value="E3 ubiquitin-protein ligase SopA"/>
    <property type="match status" value="1"/>
</dbReference>
<sequence length="240" mass="27136">MKPNPRLIAYLNEIFSHYEDLRPIQELKEELLTDLQERLQDLQKDGFDEEAAFQRTIASIGEISELIESIHANTTKLQQIIGIDFSMQNLQKSDLKAIKVHDGKFNYSNLQDSDFSHSDLTNASFKCSNLDRVKFDGANLTGTKFSKSNLRGVSFKNCTLDLIEFRSCDLTGVCMDNLLFTGTTFHHSNLKGTTFRNATLQSCSFKSDIKKTIFDGAKMDKVTYALLKGFKANLSHVTII</sequence>
<protein>
    <submittedName>
        <fullName evidence="1">Pentapeptide repeat-containing protein</fullName>
    </submittedName>
</protein>
<dbReference type="InterPro" id="IPR047928">
    <property type="entry name" value="Perm_prefix_1"/>
</dbReference>
<dbReference type="NCBIfam" id="NF038403">
    <property type="entry name" value="perm_prefix_1"/>
    <property type="match status" value="1"/>
</dbReference>